<keyword evidence="1" id="KW-0472">Membrane</keyword>
<organism evidence="2 3">
    <name type="scientific">Penicillium capsulatum</name>
    <dbReference type="NCBI Taxonomy" id="69766"/>
    <lineage>
        <taxon>Eukaryota</taxon>
        <taxon>Fungi</taxon>
        <taxon>Dikarya</taxon>
        <taxon>Ascomycota</taxon>
        <taxon>Pezizomycotina</taxon>
        <taxon>Eurotiomycetes</taxon>
        <taxon>Eurotiomycetidae</taxon>
        <taxon>Eurotiales</taxon>
        <taxon>Aspergillaceae</taxon>
        <taxon>Penicillium</taxon>
    </lineage>
</organism>
<protein>
    <submittedName>
        <fullName evidence="2">Bicyclomycin resistance protein</fullName>
    </submittedName>
</protein>
<sequence length="86" mass="9475">MGLLIWGLKLSRMSLAFTGIFTFLVAVYPQYAASALAGNGFMYNKLGCDWATSLLAFLTVATMPLPLLFFHYGKILRAKSRFATST</sequence>
<feature type="transmembrane region" description="Helical" evidence="1">
    <location>
        <begin position="50"/>
        <end position="72"/>
    </location>
</feature>
<dbReference type="Proteomes" id="UP001146351">
    <property type="component" value="Unassembled WGS sequence"/>
</dbReference>
<keyword evidence="1" id="KW-1133">Transmembrane helix</keyword>
<proteinExistence type="predicted"/>
<reference evidence="2" key="2">
    <citation type="journal article" date="2023" name="IMA Fungus">
        <title>Comparative genomic study of the Penicillium genus elucidates a diverse pangenome and 15 lateral gene transfer events.</title>
        <authorList>
            <person name="Petersen C."/>
            <person name="Sorensen T."/>
            <person name="Nielsen M.R."/>
            <person name="Sondergaard T.E."/>
            <person name="Sorensen J.L."/>
            <person name="Fitzpatrick D.A."/>
            <person name="Frisvad J.C."/>
            <person name="Nielsen K.L."/>
        </authorList>
    </citation>
    <scope>NUCLEOTIDE SEQUENCE</scope>
    <source>
        <strain evidence="2">IBT 21917</strain>
    </source>
</reference>
<evidence type="ECO:0000313" key="2">
    <source>
        <dbReference type="EMBL" id="KAJ5183425.1"/>
    </source>
</evidence>
<keyword evidence="3" id="KW-1185">Reference proteome</keyword>
<reference evidence="2" key="1">
    <citation type="submission" date="2022-11" db="EMBL/GenBank/DDBJ databases">
        <authorList>
            <person name="Petersen C."/>
        </authorList>
    </citation>
    <scope>NUCLEOTIDE SEQUENCE</scope>
    <source>
        <strain evidence="2">IBT 21917</strain>
    </source>
</reference>
<dbReference type="OrthoDB" id="4362870at2759"/>
<dbReference type="AlphaFoldDB" id="A0A9W9IRM2"/>
<keyword evidence="1" id="KW-0812">Transmembrane</keyword>
<accession>A0A9W9IRM2</accession>
<evidence type="ECO:0000313" key="3">
    <source>
        <dbReference type="Proteomes" id="UP001146351"/>
    </source>
</evidence>
<gene>
    <name evidence="2" type="ORF">N7492_001041</name>
</gene>
<evidence type="ECO:0000256" key="1">
    <source>
        <dbReference type="SAM" id="Phobius"/>
    </source>
</evidence>
<comment type="caution">
    <text evidence="2">The sequence shown here is derived from an EMBL/GenBank/DDBJ whole genome shotgun (WGS) entry which is preliminary data.</text>
</comment>
<dbReference type="EMBL" id="JAPQKO010000001">
    <property type="protein sequence ID" value="KAJ5183425.1"/>
    <property type="molecule type" value="Genomic_DNA"/>
</dbReference>
<name>A0A9W9IRM2_9EURO</name>